<evidence type="ECO:0000256" key="3">
    <source>
        <dbReference type="SAM" id="MobiDB-lite"/>
    </source>
</evidence>
<organism evidence="6 7">
    <name type="scientific">Mycena albidolilacea</name>
    <dbReference type="NCBI Taxonomy" id="1033008"/>
    <lineage>
        <taxon>Eukaryota</taxon>
        <taxon>Fungi</taxon>
        <taxon>Dikarya</taxon>
        <taxon>Basidiomycota</taxon>
        <taxon>Agaricomycotina</taxon>
        <taxon>Agaricomycetes</taxon>
        <taxon>Agaricomycetidae</taxon>
        <taxon>Agaricales</taxon>
        <taxon>Marasmiineae</taxon>
        <taxon>Mycenaceae</taxon>
        <taxon>Mycena</taxon>
    </lineage>
</organism>
<reference evidence="6" key="1">
    <citation type="submission" date="2023-03" db="EMBL/GenBank/DDBJ databases">
        <title>Massive genome expansion in bonnet fungi (Mycena s.s.) driven by repeated elements and novel gene families across ecological guilds.</title>
        <authorList>
            <consortium name="Lawrence Berkeley National Laboratory"/>
            <person name="Harder C.B."/>
            <person name="Miyauchi S."/>
            <person name="Viragh M."/>
            <person name="Kuo A."/>
            <person name="Thoen E."/>
            <person name="Andreopoulos B."/>
            <person name="Lu D."/>
            <person name="Skrede I."/>
            <person name="Drula E."/>
            <person name="Henrissat B."/>
            <person name="Morin E."/>
            <person name="Kohler A."/>
            <person name="Barry K."/>
            <person name="LaButti K."/>
            <person name="Morin E."/>
            <person name="Salamov A."/>
            <person name="Lipzen A."/>
            <person name="Mereny Z."/>
            <person name="Hegedus B."/>
            <person name="Baldrian P."/>
            <person name="Stursova M."/>
            <person name="Weitz H."/>
            <person name="Taylor A."/>
            <person name="Grigoriev I.V."/>
            <person name="Nagy L.G."/>
            <person name="Martin F."/>
            <person name="Kauserud H."/>
        </authorList>
    </citation>
    <scope>NUCLEOTIDE SEQUENCE</scope>
    <source>
        <strain evidence="6">CBHHK002</strain>
    </source>
</reference>
<evidence type="ECO:0000256" key="2">
    <source>
        <dbReference type="PROSITE-ProRule" id="PRU00176"/>
    </source>
</evidence>
<evidence type="ECO:0000256" key="1">
    <source>
        <dbReference type="ARBA" id="ARBA00022884"/>
    </source>
</evidence>
<evidence type="ECO:0000313" key="6">
    <source>
        <dbReference type="EMBL" id="KAJ7359637.1"/>
    </source>
</evidence>
<dbReference type="InterPro" id="IPR035979">
    <property type="entry name" value="RBD_domain_sf"/>
</dbReference>
<dbReference type="EMBL" id="JARIHO010000006">
    <property type="protein sequence ID" value="KAJ7359637.1"/>
    <property type="molecule type" value="Genomic_DNA"/>
</dbReference>
<keyword evidence="4" id="KW-1133">Transmembrane helix</keyword>
<proteinExistence type="predicted"/>
<dbReference type="PROSITE" id="PS50102">
    <property type="entry name" value="RRM"/>
    <property type="match status" value="1"/>
</dbReference>
<keyword evidence="1 2" id="KW-0694">RNA-binding</keyword>
<gene>
    <name evidence="6" type="ORF">DFH08DRAFT_952747</name>
</gene>
<dbReference type="GO" id="GO:0005634">
    <property type="term" value="C:nucleus"/>
    <property type="evidence" value="ECO:0007669"/>
    <property type="project" value="TreeGrafter"/>
</dbReference>
<keyword evidence="7" id="KW-1185">Reference proteome</keyword>
<comment type="caution">
    <text evidence="6">The sequence shown here is derived from an EMBL/GenBank/DDBJ whole genome shotgun (WGS) entry which is preliminary data.</text>
</comment>
<dbReference type="GO" id="GO:0003729">
    <property type="term" value="F:mRNA binding"/>
    <property type="evidence" value="ECO:0007669"/>
    <property type="project" value="TreeGrafter"/>
</dbReference>
<protein>
    <recommendedName>
        <fullName evidence="5">RRM domain-containing protein</fullName>
    </recommendedName>
</protein>
<evidence type="ECO:0000259" key="5">
    <source>
        <dbReference type="PROSITE" id="PS50102"/>
    </source>
</evidence>
<dbReference type="InterPro" id="IPR000504">
    <property type="entry name" value="RRM_dom"/>
</dbReference>
<keyword evidence="4" id="KW-0472">Membrane</keyword>
<dbReference type="InterPro" id="IPR012677">
    <property type="entry name" value="Nucleotide-bd_a/b_plait_sf"/>
</dbReference>
<evidence type="ECO:0000313" key="7">
    <source>
        <dbReference type="Proteomes" id="UP001218218"/>
    </source>
</evidence>
<dbReference type="SMART" id="SM00360">
    <property type="entry name" value="RRM"/>
    <property type="match status" value="3"/>
</dbReference>
<dbReference type="InterPro" id="IPR050502">
    <property type="entry name" value="Euk_RNA-bind_prot"/>
</dbReference>
<dbReference type="SUPFAM" id="SSF54928">
    <property type="entry name" value="RNA-binding domain, RBD"/>
    <property type="match status" value="2"/>
</dbReference>
<name>A0AAD7EYT2_9AGAR</name>
<dbReference type="Gene3D" id="3.30.70.330">
    <property type="match status" value="2"/>
</dbReference>
<dbReference type="PANTHER" id="PTHR48025">
    <property type="entry name" value="OS02G0815200 PROTEIN"/>
    <property type="match status" value="1"/>
</dbReference>
<sequence>MTHTTPSSLSGPVFKFSSQTNAVCVENIPQNMNRLEVLALFSTLIGDIRASQDSGDALEITFFSADSARKALCMTGYNIAGSALLVTPVVRTASPVSAHGSQQGKRSDTRRNLYVLGTLLFFFSLYTVYSSPIPARSVSDQNVLCSQSLAAVFSPHGAVSHCVILATLDSASRRRGFVVMSTHEQARQAMAALGRNSKGAGGMDISWAVVQRSKGFLDGGDRAGIVHPPTASLSPPPPPVLETQVPSNDTQGLPRLSAAPTSTILLVNLPSLLFGTEDDLRGLVCPFGTVKSLRMVHLPASSSTAPAPRITAAIAHYTSLAAAQDAHRALEGESYAGCMVRVAYLVEPKPEPASAPESPLPETPTFPAQLNFPPSRSSSSFATAPRCGPLVHKPMFDGRNVGNQVFGGVGYGYASAGRQWRGPELVQQQQFYAAPPFPRFESYSAYGVNELPGRWIPDSMYVRAPSTRDMGYYV</sequence>
<dbReference type="AlphaFoldDB" id="A0AAD7EYT2"/>
<feature type="region of interest" description="Disordered" evidence="3">
    <location>
        <begin position="227"/>
        <end position="254"/>
    </location>
</feature>
<evidence type="ECO:0000256" key="4">
    <source>
        <dbReference type="SAM" id="Phobius"/>
    </source>
</evidence>
<dbReference type="PANTHER" id="PTHR48025:SF1">
    <property type="entry name" value="RRM DOMAIN-CONTAINING PROTEIN"/>
    <property type="match status" value="1"/>
</dbReference>
<keyword evidence="4" id="KW-0812">Transmembrane</keyword>
<accession>A0AAD7EYT2</accession>
<feature type="domain" description="RRM" evidence="5">
    <location>
        <begin position="262"/>
        <end position="347"/>
    </location>
</feature>
<dbReference type="CDD" id="cd00590">
    <property type="entry name" value="RRM_SF"/>
    <property type="match status" value="3"/>
</dbReference>
<dbReference type="Proteomes" id="UP001218218">
    <property type="component" value="Unassembled WGS sequence"/>
</dbReference>
<dbReference type="Pfam" id="PF00076">
    <property type="entry name" value="RRM_1"/>
    <property type="match status" value="1"/>
</dbReference>
<feature type="transmembrane region" description="Helical" evidence="4">
    <location>
        <begin position="112"/>
        <end position="129"/>
    </location>
</feature>